<comment type="function">
    <text evidence="1 8">Attaches a formyl group to the free amino group of methionyl-tRNA(fMet). The formyl group appears to play a dual role in the initiator identity of N-formylmethionyl-tRNA by promoting its recognition by IF2 and preventing the misappropriation of this tRNA by the elongation apparatus.</text>
</comment>
<dbReference type="InterPro" id="IPR005794">
    <property type="entry name" value="Fmt"/>
</dbReference>
<organism evidence="11 12">
    <name type="scientific">Nitrosomonas eutropha</name>
    <dbReference type="NCBI Taxonomy" id="916"/>
    <lineage>
        <taxon>Bacteria</taxon>
        <taxon>Pseudomonadati</taxon>
        <taxon>Pseudomonadota</taxon>
        <taxon>Betaproteobacteria</taxon>
        <taxon>Nitrosomonadales</taxon>
        <taxon>Nitrosomonadaceae</taxon>
        <taxon>Nitrosomonas</taxon>
    </lineage>
</organism>
<keyword evidence="5 8" id="KW-0808">Transferase</keyword>
<dbReference type="Gene3D" id="3.40.50.170">
    <property type="entry name" value="Formyl transferase, N-terminal domain"/>
    <property type="match status" value="1"/>
</dbReference>
<dbReference type="CDD" id="cd08704">
    <property type="entry name" value="Met_tRNA_FMT_C"/>
    <property type="match status" value="1"/>
</dbReference>
<dbReference type="InterPro" id="IPR005793">
    <property type="entry name" value="Formyl_trans_C"/>
</dbReference>
<dbReference type="InterPro" id="IPR011034">
    <property type="entry name" value="Formyl_transferase-like_C_sf"/>
</dbReference>
<evidence type="ECO:0000256" key="1">
    <source>
        <dbReference type="ARBA" id="ARBA00002606"/>
    </source>
</evidence>
<feature type="domain" description="Formyl transferase C-terminal" evidence="10">
    <location>
        <begin position="203"/>
        <end position="300"/>
    </location>
</feature>
<evidence type="ECO:0000313" key="12">
    <source>
        <dbReference type="Proteomes" id="UP000183926"/>
    </source>
</evidence>
<dbReference type="PANTHER" id="PTHR11138">
    <property type="entry name" value="METHIONYL-TRNA FORMYLTRANSFERASE"/>
    <property type="match status" value="1"/>
</dbReference>
<name>A0A1I7H4W1_9PROT</name>
<dbReference type="EC" id="2.1.2.9" evidence="3 8"/>
<comment type="catalytic activity">
    <reaction evidence="7 8">
        <text>L-methionyl-tRNA(fMet) + (6R)-10-formyltetrahydrofolate = N-formyl-L-methionyl-tRNA(fMet) + (6S)-5,6,7,8-tetrahydrofolate + H(+)</text>
        <dbReference type="Rhea" id="RHEA:24380"/>
        <dbReference type="Rhea" id="RHEA-COMP:9952"/>
        <dbReference type="Rhea" id="RHEA-COMP:9953"/>
        <dbReference type="ChEBI" id="CHEBI:15378"/>
        <dbReference type="ChEBI" id="CHEBI:57453"/>
        <dbReference type="ChEBI" id="CHEBI:78530"/>
        <dbReference type="ChEBI" id="CHEBI:78844"/>
        <dbReference type="ChEBI" id="CHEBI:195366"/>
        <dbReference type="EC" id="2.1.2.9"/>
    </reaction>
</comment>
<evidence type="ECO:0000256" key="6">
    <source>
        <dbReference type="ARBA" id="ARBA00022917"/>
    </source>
</evidence>
<accession>A0A1I7H4W1</accession>
<dbReference type="AlphaFoldDB" id="A0A1I7H4W1"/>
<dbReference type="InterPro" id="IPR036477">
    <property type="entry name" value="Formyl_transf_N_sf"/>
</dbReference>
<dbReference type="HAMAP" id="MF_00182">
    <property type="entry name" value="Formyl_trans"/>
    <property type="match status" value="1"/>
</dbReference>
<evidence type="ECO:0000256" key="5">
    <source>
        <dbReference type="ARBA" id="ARBA00022679"/>
    </source>
</evidence>
<evidence type="ECO:0000256" key="4">
    <source>
        <dbReference type="ARBA" id="ARBA00016014"/>
    </source>
</evidence>
<evidence type="ECO:0000313" key="11">
    <source>
        <dbReference type="EMBL" id="SFU55720.1"/>
    </source>
</evidence>
<feature type="binding site" evidence="8">
    <location>
        <begin position="109"/>
        <end position="112"/>
    </location>
    <ligand>
        <name>(6S)-5,6,7,8-tetrahydrofolate</name>
        <dbReference type="ChEBI" id="CHEBI:57453"/>
    </ligand>
</feature>
<dbReference type="GO" id="GO:0004479">
    <property type="term" value="F:methionyl-tRNA formyltransferase activity"/>
    <property type="evidence" value="ECO:0007669"/>
    <property type="project" value="UniProtKB-UniRule"/>
</dbReference>
<dbReference type="EMBL" id="FPBL01000004">
    <property type="protein sequence ID" value="SFU55720.1"/>
    <property type="molecule type" value="Genomic_DNA"/>
</dbReference>
<dbReference type="Proteomes" id="UP000183926">
    <property type="component" value="Unassembled WGS sequence"/>
</dbReference>
<evidence type="ECO:0000256" key="7">
    <source>
        <dbReference type="ARBA" id="ARBA00048558"/>
    </source>
</evidence>
<dbReference type="Gene3D" id="3.10.25.10">
    <property type="entry name" value="Formyl transferase, C-terminal domain"/>
    <property type="match status" value="1"/>
</dbReference>
<evidence type="ECO:0000256" key="3">
    <source>
        <dbReference type="ARBA" id="ARBA00012261"/>
    </source>
</evidence>
<dbReference type="SUPFAM" id="SSF53328">
    <property type="entry name" value="Formyltransferase"/>
    <property type="match status" value="1"/>
</dbReference>
<dbReference type="InterPro" id="IPR002376">
    <property type="entry name" value="Formyl_transf_N"/>
</dbReference>
<dbReference type="InterPro" id="IPR037022">
    <property type="entry name" value="Formyl_trans_C_sf"/>
</dbReference>
<gene>
    <name evidence="8" type="primary">fmt</name>
    <name evidence="11" type="ORF">SAMN05216339_10461</name>
</gene>
<keyword evidence="6 8" id="KW-0648">Protein biosynthesis</keyword>
<dbReference type="NCBIfam" id="TIGR00460">
    <property type="entry name" value="fmt"/>
    <property type="match status" value="1"/>
</dbReference>
<protein>
    <recommendedName>
        <fullName evidence="4 8">Methionyl-tRNA formyltransferase</fullName>
        <ecNumber evidence="3 8">2.1.2.9</ecNumber>
    </recommendedName>
</protein>
<sequence length="316" mass="34410">MKIIFAGTPVFAAQALEALQKSGFDISLVLTQPDRPAGRGMKLQASPVKILAQQYNTPLLQPETLKSPDIQAQLETLKPDVMIVAAYGLILPEAVLRIPRHGCINIHASLLPRWRGAAPIQRALLEGDAETGISIMQMDQGLDTGAVLLKRAFLIKPHDTTATLHDKLADLGGQCIVETLILLDQGKLTPTLQDNANACYAAKIRKTEAEIDWTRDAAHIDRMIRTFNPYPGAFTSLHGSMIKLWQANIVNRSDTHQTGEIIAADHNGIIVACGRDTLSISILQKAGGKKLTAAQFLAGHPLQPGEYFQKTTQDHL</sequence>
<proteinExistence type="inferred from homology"/>
<reference evidence="11 12" key="1">
    <citation type="submission" date="2016-10" db="EMBL/GenBank/DDBJ databases">
        <authorList>
            <person name="de Groot N.N."/>
        </authorList>
    </citation>
    <scope>NUCLEOTIDE SEQUENCE [LARGE SCALE GENOMIC DNA]</scope>
    <source>
        <strain evidence="11 12">Nm24</strain>
    </source>
</reference>
<evidence type="ECO:0000256" key="2">
    <source>
        <dbReference type="ARBA" id="ARBA00010699"/>
    </source>
</evidence>
<dbReference type="GO" id="GO:0005829">
    <property type="term" value="C:cytosol"/>
    <property type="evidence" value="ECO:0007669"/>
    <property type="project" value="TreeGrafter"/>
</dbReference>
<dbReference type="InterPro" id="IPR041711">
    <property type="entry name" value="Met-tRNA-FMT_N"/>
</dbReference>
<dbReference type="InterPro" id="IPR044135">
    <property type="entry name" value="Met-tRNA-FMT_C"/>
</dbReference>
<evidence type="ECO:0000256" key="8">
    <source>
        <dbReference type="HAMAP-Rule" id="MF_00182"/>
    </source>
</evidence>
<dbReference type="CDD" id="cd08646">
    <property type="entry name" value="FMT_core_Met-tRNA-FMT_N"/>
    <property type="match status" value="1"/>
</dbReference>
<dbReference type="Pfam" id="PF02911">
    <property type="entry name" value="Formyl_trans_C"/>
    <property type="match status" value="1"/>
</dbReference>
<comment type="similarity">
    <text evidence="2 8">Belongs to the Fmt family.</text>
</comment>
<evidence type="ECO:0000259" key="10">
    <source>
        <dbReference type="Pfam" id="PF02911"/>
    </source>
</evidence>
<dbReference type="Pfam" id="PF00551">
    <property type="entry name" value="Formyl_trans_N"/>
    <property type="match status" value="1"/>
</dbReference>
<evidence type="ECO:0000259" key="9">
    <source>
        <dbReference type="Pfam" id="PF00551"/>
    </source>
</evidence>
<dbReference type="OrthoDB" id="9802815at2"/>
<dbReference type="SUPFAM" id="SSF50486">
    <property type="entry name" value="FMT C-terminal domain-like"/>
    <property type="match status" value="1"/>
</dbReference>
<dbReference type="PANTHER" id="PTHR11138:SF5">
    <property type="entry name" value="METHIONYL-TRNA FORMYLTRANSFERASE, MITOCHONDRIAL"/>
    <property type="match status" value="1"/>
</dbReference>
<dbReference type="RefSeq" id="WP_074928172.1">
    <property type="nucleotide sequence ID" value="NZ_FPBL01000004.1"/>
</dbReference>
<feature type="domain" description="Formyl transferase N-terminal" evidence="9">
    <location>
        <begin position="1"/>
        <end position="180"/>
    </location>
</feature>